<dbReference type="EMBL" id="BMAO01021423">
    <property type="protein sequence ID" value="GFQ74416.1"/>
    <property type="molecule type" value="Genomic_DNA"/>
</dbReference>
<gene>
    <name evidence="2" type="ORF">TNCT_374071</name>
</gene>
<accession>A0A8X6KIQ6</accession>
<proteinExistence type="predicted"/>
<dbReference type="AlphaFoldDB" id="A0A8X6KIQ6"/>
<evidence type="ECO:0000313" key="3">
    <source>
        <dbReference type="Proteomes" id="UP000887116"/>
    </source>
</evidence>
<organism evidence="2 3">
    <name type="scientific">Trichonephila clavata</name>
    <name type="common">Joro spider</name>
    <name type="synonym">Nephila clavata</name>
    <dbReference type="NCBI Taxonomy" id="2740835"/>
    <lineage>
        <taxon>Eukaryota</taxon>
        <taxon>Metazoa</taxon>
        <taxon>Ecdysozoa</taxon>
        <taxon>Arthropoda</taxon>
        <taxon>Chelicerata</taxon>
        <taxon>Arachnida</taxon>
        <taxon>Araneae</taxon>
        <taxon>Araneomorphae</taxon>
        <taxon>Entelegynae</taxon>
        <taxon>Araneoidea</taxon>
        <taxon>Nephilidae</taxon>
        <taxon>Trichonephila</taxon>
    </lineage>
</organism>
<comment type="caution">
    <text evidence="2">The sequence shown here is derived from an EMBL/GenBank/DDBJ whole genome shotgun (WGS) entry which is preliminary data.</text>
</comment>
<protein>
    <submittedName>
        <fullName evidence="2">Uncharacterized protein</fullName>
    </submittedName>
</protein>
<sequence>MGGSGSRSITYRESYPTTRGEQSRPDLALQKEGSGSETPGDMKNMVGGRKTAGRWILQSVNIVIIYSFL</sequence>
<evidence type="ECO:0000313" key="2">
    <source>
        <dbReference type="EMBL" id="GFQ74416.1"/>
    </source>
</evidence>
<keyword evidence="3" id="KW-1185">Reference proteome</keyword>
<feature type="compositionally biased region" description="Polar residues" evidence="1">
    <location>
        <begin position="1"/>
        <end position="20"/>
    </location>
</feature>
<evidence type="ECO:0000256" key="1">
    <source>
        <dbReference type="SAM" id="MobiDB-lite"/>
    </source>
</evidence>
<dbReference type="Proteomes" id="UP000887116">
    <property type="component" value="Unassembled WGS sequence"/>
</dbReference>
<reference evidence="2" key="1">
    <citation type="submission" date="2020-07" db="EMBL/GenBank/DDBJ databases">
        <title>Multicomponent nature underlies the extraordinary mechanical properties of spider dragline silk.</title>
        <authorList>
            <person name="Kono N."/>
            <person name="Nakamura H."/>
            <person name="Mori M."/>
            <person name="Yoshida Y."/>
            <person name="Ohtoshi R."/>
            <person name="Malay A.D."/>
            <person name="Moran D.A.P."/>
            <person name="Tomita M."/>
            <person name="Numata K."/>
            <person name="Arakawa K."/>
        </authorList>
    </citation>
    <scope>NUCLEOTIDE SEQUENCE</scope>
</reference>
<name>A0A8X6KIQ6_TRICU</name>
<feature type="region of interest" description="Disordered" evidence="1">
    <location>
        <begin position="1"/>
        <end position="46"/>
    </location>
</feature>